<reference evidence="2" key="1">
    <citation type="submission" date="2022-01" db="EMBL/GenBank/DDBJ databases">
        <authorList>
            <person name="Braso-Vives M."/>
        </authorList>
    </citation>
    <scope>NUCLEOTIDE SEQUENCE</scope>
</reference>
<dbReference type="PANTHER" id="PTHR31800:SF1">
    <property type="entry name" value="COILED-COIL DOMAIN-CONTAINING PROTEIN 32"/>
    <property type="match status" value="1"/>
</dbReference>
<name>A0A8K0ERC8_BRALA</name>
<dbReference type="Proteomes" id="UP000838412">
    <property type="component" value="Chromosome 4"/>
</dbReference>
<organism evidence="2 3">
    <name type="scientific">Branchiostoma lanceolatum</name>
    <name type="common">Common lancelet</name>
    <name type="synonym">Amphioxus lanceolatum</name>
    <dbReference type="NCBI Taxonomy" id="7740"/>
    <lineage>
        <taxon>Eukaryota</taxon>
        <taxon>Metazoa</taxon>
        <taxon>Chordata</taxon>
        <taxon>Cephalochordata</taxon>
        <taxon>Leptocardii</taxon>
        <taxon>Amphioxiformes</taxon>
        <taxon>Branchiostomatidae</taxon>
        <taxon>Branchiostoma</taxon>
    </lineage>
</organism>
<sequence length="184" mass="20487">MAAWGSKKEKVDDQIDDFNLPGQSGGFEDDFDPNFHHSQIEPPGGITESKEENSSSSQWPSEEESNKYVASLEARLKHMKGNKGSKLTSKEMLKTLEDSKMDHMRHLVTGDEALRGPYISEMLPDEDVTSPGCFAVPGTSVKRRIFPEQPLTVNEKEGLLELDTEEPPQGEKTLHVESDKGGER</sequence>
<dbReference type="Pfam" id="PF14989">
    <property type="entry name" value="CCDC32"/>
    <property type="match status" value="1"/>
</dbReference>
<dbReference type="EMBL" id="OV696689">
    <property type="protein sequence ID" value="CAH1263202.1"/>
    <property type="molecule type" value="Genomic_DNA"/>
</dbReference>
<dbReference type="OrthoDB" id="5982503at2759"/>
<feature type="region of interest" description="Disordered" evidence="1">
    <location>
        <begin position="1"/>
        <end position="68"/>
    </location>
</feature>
<dbReference type="InterPro" id="IPR028039">
    <property type="entry name" value="CCDC32"/>
</dbReference>
<gene>
    <name evidence="2" type="primary">Hypp2641</name>
    <name evidence="2" type="ORF">BLAG_LOCUS17968</name>
</gene>
<proteinExistence type="predicted"/>
<protein>
    <submittedName>
        <fullName evidence="2">Hypp2641 protein</fullName>
    </submittedName>
</protein>
<evidence type="ECO:0000313" key="3">
    <source>
        <dbReference type="Proteomes" id="UP000838412"/>
    </source>
</evidence>
<dbReference type="PANTHER" id="PTHR31800">
    <property type="entry name" value="COILED-COIL DOMAIN-CONTAINING PROTEIN 32"/>
    <property type="match status" value="1"/>
</dbReference>
<dbReference type="GO" id="GO:0044782">
    <property type="term" value="P:cilium organization"/>
    <property type="evidence" value="ECO:0007669"/>
    <property type="project" value="TreeGrafter"/>
</dbReference>
<feature type="compositionally biased region" description="Basic and acidic residues" evidence="1">
    <location>
        <begin position="1"/>
        <end position="13"/>
    </location>
</feature>
<feature type="region of interest" description="Disordered" evidence="1">
    <location>
        <begin position="154"/>
        <end position="184"/>
    </location>
</feature>
<feature type="compositionally biased region" description="Basic and acidic residues" evidence="1">
    <location>
        <begin position="172"/>
        <end position="184"/>
    </location>
</feature>
<dbReference type="AlphaFoldDB" id="A0A8K0ERC8"/>
<keyword evidence="3" id="KW-1185">Reference proteome</keyword>
<evidence type="ECO:0000313" key="2">
    <source>
        <dbReference type="EMBL" id="CAH1263202.1"/>
    </source>
</evidence>
<evidence type="ECO:0000256" key="1">
    <source>
        <dbReference type="SAM" id="MobiDB-lite"/>
    </source>
</evidence>
<accession>A0A8K0ERC8</accession>